<dbReference type="RefSeq" id="WP_106531528.1">
    <property type="nucleotide sequence ID" value="NZ_PYAW01000013.1"/>
</dbReference>
<dbReference type="OrthoDB" id="881869at2"/>
<dbReference type="PROSITE" id="PS50943">
    <property type="entry name" value="HTH_CROC1"/>
    <property type="match status" value="1"/>
</dbReference>
<protein>
    <submittedName>
        <fullName evidence="3">Helix-turn-helix protein</fullName>
    </submittedName>
</protein>
<organism evidence="3 4">
    <name type="scientific">Chitinophaga niastensis</name>
    <dbReference type="NCBI Taxonomy" id="536980"/>
    <lineage>
        <taxon>Bacteria</taxon>
        <taxon>Pseudomonadati</taxon>
        <taxon>Bacteroidota</taxon>
        <taxon>Chitinophagia</taxon>
        <taxon>Chitinophagales</taxon>
        <taxon>Chitinophagaceae</taxon>
        <taxon>Chitinophaga</taxon>
    </lineage>
</organism>
<proteinExistence type="predicted"/>
<dbReference type="PANTHER" id="PTHR46558:SF11">
    <property type="entry name" value="HTH-TYPE TRANSCRIPTIONAL REGULATOR XRE"/>
    <property type="match status" value="1"/>
</dbReference>
<feature type="domain" description="HTH cro/C1-type" evidence="2">
    <location>
        <begin position="10"/>
        <end position="61"/>
    </location>
</feature>
<dbReference type="Proteomes" id="UP000240971">
    <property type="component" value="Unassembled WGS sequence"/>
</dbReference>
<evidence type="ECO:0000313" key="4">
    <source>
        <dbReference type="Proteomes" id="UP000240971"/>
    </source>
</evidence>
<dbReference type="CDD" id="cd00093">
    <property type="entry name" value="HTH_XRE"/>
    <property type="match status" value="1"/>
</dbReference>
<sequence length="111" mass="12271">MTFGERVTILRKQRKLKQTELGDLIGTSGDIVSKYERDTITPSIDVASKMAKALNVSLDHLINGIPKDIDDLNEIPVQLKQFDNLLPEDKAHVVAVIEAFSTKAKLQSLIG</sequence>
<evidence type="ECO:0000259" key="2">
    <source>
        <dbReference type="PROSITE" id="PS50943"/>
    </source>
</evidence>
<name>A0A2P8H829_CHINA</name>
<comment type="caution">
    <text evidence="3">The sequence shown here is derived from an EMBL/GenBank/DDBJ whole genome shotgun (WGS) entry which is preliminary data.</text>
</comment>
<dbReference type="InterPro" id="IPR001387">
    <property type="entry name" value="Cro/C1-type_HTH"/>
</dbReference>
<dbReference type="AlphaFoldDB" id="A0A2P8H829"/>
<evidence type="ECO:0000256" key="1">
    <source>
        <dbReference type="ARBA" id="ARBA00023125"/>
    </source>
</evidence>
<dbReference type="SUPFAM" id="SSF47413">
    <property type="entry name" value="lambda repressor-like DNA-binding domains"/>
    <property type="match status" value="1"/>
</dbReference>
<gene>
    <name evidence="3" type="ORF">CLV51_11325</name>
</gene>
<dbReference type="InterPro" id="IPR010982">
    <property type="entry name" value="Lambda_DNA-bd_dom_sf"/>
</dbReference>
<keyword evidence="1" id="KW-0238">DNA-binding</keyword>
<dbReference type="GO" id="GO:0003677">
    <property type="term" value="F:DNA binding"/>
    <property type="evidence" value="ECO:0007669"/>
    <property type="project" value="UniProtKB-KW"/>
</dbReference>
<keyword evidence="4" id="KW-1185">Reference proteome</keyword>
<dbReference type="EMBL" id="PYAW01000013">
    <property type="protein sequence ID" value="PSL42387.1"/>
    <property type="molecule type" value="Genomic_DNA"/>
</dbReference>
<reference evidence="3 4" key="1">
    <citation type="submission" date="2018-03" db="EMBL/GenBank/DDBJ databases">
        <title>Genomic Encyclopedia of Archaeal and Bacterial Type Strains, Phase II (KMG-II): from individual species to whole genera.</title>
        <authorList>
            <person name="Goeker M."/>
        </authorList>
    </citation>
    <scope>NUCLEOTIDE SEQUENCE [LARGE SCALE GENOMIC DNA]</scope>
    <source>
        <strain evidence="3 4">DSM 24859</strain>
    </source>
</reference>
<dbReference type="PANTHER" id="PTHR46558">
    <property type="entry name" value="TRACRIPTIONAL REGULATORY PROTEIN-RELATED-RELATED"/>
    <property type="match status" value="1"/>
</dbReference>
<evidence type="ECO:0000313" key="3">
    <source>
        <dbReference type="EMBL" id="PSL42387.1"/>
    </source>
</evidence>
<dbReference type="SMART" id="SM00530">
    <property type="entry name" value="HTH_XRE"/>
    <property type="match status" value="1"/>
</dbReference>
<dbReference type="Gene3D" id="1.10.260.40">
    <property type="entry name" value="lambda repressor-like DNA-binding domains"/>
    <property type="match status" value="1"/>
</dbReference>
<accession>A0A2P8H829</accession>
<dbReference type="Pfam" id="PF01381">
    <property type="entry name" value="HTH_3"/>
    <property type="match status" value="1"/>
</dbReference>